<dbReference type="PANTHER" id="PTHR13479">
    <property type="entry name" value="30S RIBOSOMAL PROTEIN S18"/>
    <property type="match status" value="1"/>
</dbReference>
<dbReference type="GO" id="GO:0070181">
    <property type="term" value="F:small ribosomal subunit rRNA binding"/>
    <property type="evidence" value="ECO:0007669"/>
    <property type="project" value="TreeGrafter"/>
</dbReference>
<dbReference type="EMBL" id="CP001110">
    <property type="protein sequence ID" value="ACF42465.1"/>
    <property type="molecule type" value="Genomic_DNA"/>
</dbReference>
<evidence type="ECO:0000256" key="2">
    <source>
        <dbReference type="ARBA" id="ARBA00022980"/>
    </source>
</evidence>
<dbReference type="GO" id="GO:0022627">
    <property type="term" value="C:cytosolic small ribosomal subunit"/>
    <property type="evidence" value="ECO:0007669"/>
    <property type="project" value="TreeGrafter"/>
</dbReference>
<evidence type="ECO:0000256" key="6">
    <source>
        <dbReference type="SAM" id="MobiDB-lite"/>
    </source>
</evidence>
<protein>
    <recommendedName>
        <fullName evidence="4">Small ribosomal subunit protein bS18</fullName>
    </recommendedName>
</protein>
<proteinExistence type="inferred from homology"/>
<sequence length="92" mass="10732">MRQKFTHAQGHKSQGNKSLSNALASKKKVSKNQVVFFDYRDERKLKRFINDQGKIIPRRITGLSAKEQNLLTHSVKWARFLAVIPYVVDEYK</sequence>
<feature type="region of interest" description="Disordered" evidence="6">
    <location>
        <begin position="1"/>
        <end position="28"/>
    </location>
</feature>
<accession>B4SB44</accession>
<dbReference type="KEGG" id="pph:Ppha_0109"/>
<dbReference type="AlphaFoldDB" id="B4SB44"/>
<name>B4SB44_PELPB</name>
<dbReference type="Gene3D" id="4.10.640.10">
    <property type="entry name" value="Ribosomal protein S18"/>
    <property type="match status" value="1"/>
</dbReference>
<dbReference type="Proteomes" id="UP000002724">
    <property type="component" value="Chromosome"/>
</dbReference>
<keyword evidence="3 4" id="KW-0687">Ribonucleoprotein</keyword>
<keyword evidence="8" id="KW-1185">Reference proteome</keyword>
<evidence type="ECO:0000256" key="3">
    <source>
        <dbReference type="ARBA" id="ARBA00023274"/>
    </source>
</evidence>
<dbReference type="RefSeq" id="WP_012506963.1">
    <property type="nucleotide sequence ID" value="NC_011060.1"/>
</dbReference>
<dbReference type="HOGENOM" id="CLU_148710_0_3_10"/>
<dbReference type="PRINTS" id="PR00974">
    <property type="entry name" value="RIBOSOMALS18"/>
</dbReference>
<dbReference type="OrthoDB" id="9812008at2"/>
<dbReference type="NCBIfam" id="TIGR00165">
    <property type="entry name" value="S18"/>
    <property type="match status" value="1"/>
</dbReference>
<evidence type="ECO:0000256" key="5">
    <source>
        <dbReference type="RuleBase" id="RU003910"/>
    </source>
</evidence>
<reference evidence="7" key="1">
    <citation type="submission" date="2008-06" db="EMBL/GenBank/DDBJ databases">
        <title>Complete sequence of Pelodictyon phaeoclathratiforme BU-1.</title>
        <authorList>
            <consortium name="US DOE Joint Genome Institute"/>
            <person name="Lucas S."/>
            <person name="Copeland A."/>
            <person name="Lapidus A."/>
            <person name="Glavina del Rio T."/>
            <person name="Dalin E."/>
            <person name="Tice H."/>
            <person name="Bruce D."/>
            <person name="Goodwin L."/>
            <person name="Pitluck S."/>
            <person name="Schmutz J."/>
            <person name="Larimer F."/>
            <person name="Land M."/>
            <person name="Hauser L."/>
            <person name="Kyrpides N."/>
            <person name="Mikhailova N."/>
            <person name="Liu Z."/>
            <person name="Li T."/>
            <person name="Zhao F."/>
            <person name="Overmann J."/>
            <person name="Bryant D.A."/>
            <person name="Richardson P."/>
        </authorList>
    </citation>
    <scope>NUCLEOTIDE SEQUENCE [LARGE SCALE GENOMIC DNA]</scope>
    <source>
        <strain evidence="7">BU-1</strain>
    </source>
</reference>
<gene>
    <name evidence="4" type="primary">rpsR</name>
    <name evidence="7" type="ordered locus">Ppha_0109</name>
</gene>
<dbReference type="GO" id="GO:0006412">
    <property type="term" value="P:translation"/>
    <property type="evidence" value="ECO:0007669"/>
    <property type="project" value="UniProtKB-UniRule"/>
</dbReference>
<keyword evidence="4" id="KW-0699">rRNA-binding</keyword>
<dbReference type="InterPro" id="IPR036870">
    <property type="entry name" value="Ribosomal_bS18_sf"/>
</dbReference>
<evidence type="ECO:0000256" key="1">
    <source>
        <dbReference type="ARBA" id="ARBA00005589"/>
    </source>
</evidence>
<comment type="similarity">
    <text evidence="1 4 5">Belongs to the bacterial ribosomal protein bS18 family.</text>
</comment>
<organism evidence="7 8">
    <name type="scientific">Pelodictyon phaeoclathratiforme (strain DSM 5477 / BU-1)</name>
    <dbReference type="NCBI Taxonomy" id="324925"/>
    <lineage>
        <taxon>Bacteria</taxon>
        <taxon>Pseudomonadati</taxon>
        <taxon>Chlorobiota</taxon>
        <taxon>Chlorobiia</taxon>
        <taxon>Chlorobiales</taxon>
        <taxon>Chlorobiaceae</taxon>
        <taxon>Chlorobium/Pelodictyon group</taxon>
        <taxon>Pelodictyon</taxon>
    </lineage>
</organism>
<dbReference type="HAMAP" id="MF_00270">
    <property type="entry name" value="Ribosomal_bS18"/>
    <property type="match status" value="1"/>
</dbReference>
<comment type="function">
    <text evidence="4">Binds as a heterodimer with protein bS6 to the central domain of the 16S rRNA, where it helps stabilize the platform of the 30S subunit.</text>
</comment>
<dbReference type="InterPro" id="IPR001648">
    <property type="entry name" value="Ribosomal_bS18"/>
</dbReference>
<dbReference type="SUPFAM" id="SSF46911">
    <property type="entry name" value="Ribosomal protein S18"/>
    <property type="match status" value="1"/>
</dbReference>
<dbReference type="GO" id="GO:0003735">
    <property type="term" value="F:structural constituent of ribosome"/>
    <property type="evidence" value="ECO:0007669"/>
    <property type="project" value="InterPro"/>
</dbReference>
<evidence type="ECO:0000313" key="8">
    <source>
        <dbReference type="Proteomes" id="UP000002724"/>
    </source>
</evidence>
<dbReference type="Pfam" id="PF01084">
    <property type="entry name" value="Ribosomal_S18"/>
    <property type="match status" value="1"/>
</dbReference>
<keyword evidence="2 4" id="KW-0689">Ribosomal protein</keyword>
<dbReference type="PANTHER" id="PTHR13479:SF40">
    <property type="entry name" value="SMALL RIBOSOMAL SUBUNIT PROTEIN BS18M"/>
    <property type="match status" value="1"/>
</dbReference>
<evidence type="ECO:0000313" key="7">
    <source>
        <dbReference type="EMBL" id="ACF42465.1"/>
    </source>
</evidence>
<dbReference type="STRING" id="324925.Ppha_0109"/>
<keyword evidence="4" id="KW-0694">RNA-binding</keyword>
<comment type="subunit">
    <text evidence="4">Part of the 30S ribosomal subunit. Forms a tight heterodimer with protein bS6.</text>
</comment>
<dbReference type="eggNOG" id="COG0238">
    <property type="taxonomic scope" value="Bacteria"/>
</dbReference>
<evidence type="ECO:0000256" key="4">
    <source>
        <dbReference type="HAMAP-Rule" id="MF_00270"/>
    </source>
</evidence>